<evidence type="ECO:0000256" key="1">
    <source>
        <dbReference type="SAM" id="MobiDB-lite"/>
    </source>
</evidence>
<evidence type="ECO:0000313" key="3">
    <source>
        <dbReference type="EMBL" id="RAI89478.1"/>
    </source>
</evidence>
<reference evidence="3 4" key="1">
    <citation type="submission" date="2018-06" db="EMBL/GenBank/DDBJ databases">
        <title>Genomic Encyclopedia of Archaeal and Bacterial Type Strains, Phase II (KMG-II): from individual species to whole genera.</title>
        <authorList>
            <person name="Goeker M."/>
        </authorList>
    </citation>
    <scope>NUCLEOTIDE SEQUENCE [LARGE SCALE GENOMIC DNA]</scope>
    <source>
        <strain evidence="3 4">DSM 23446</strain>
    </source>
</reference>
<dbReference type="PANTHER" id="PTHR42831:SF1">
    <property type="entry name" value="FE-S PROTEIN MATURATION AUXILIARY FACTOR YITW"/>
    <property type="match status" value="1"/>
</dbReference>
<dbReference type="EMBL" id="QLLK01000006">
    <property type="protein sequence ID" value="RAI89478.1"/>
    <property type="molecule type" value="Genomic_DNA"/>
</dbReference>
<name>A0A327PB59_9BACT</name>
<evidence type="ECO:0000313" key="4">
    <source>
        <dbReference type="Proteomes" id="UP000249610"/>
    </source>
</evidence>
<proteinExistence type="predicted"/>
<dbReference type="Pfam" id="PF01883">
    <property type="entry name" value="FeS_assembly_P"/>
    <property type="match status" value="1"/>
</dbReference>
<comment type="caution">
    <text evidence="3">The sequence shown here is derived from an EMBL/GenBank/DDBJ whole genome shotgun (WGS) entry which is preliminary data.</text>
</comment>
<feature type="domain" description="MIP18 family-like" evidence="2">
    <location>
        <begin position="31"/>
        <end position="104"/>
    </location>
</feature>
<gene>
    <name evidence="3" type="ORF">LV83_02520</name>
</gene>
<dbReference type="Proteomes" id="UP000249610">
    <property type="component" value="Unassembled WGS sequence"/>
</dbReference>
<accession>A0A327PB59</accession>
<dbReference type="InterPro" id="IPR002744">
    <property type="entry name" value="MIP18-like"/>
</dbReference>
<dbReference type="InterPro" id="IPR052339">
    <property type="entry name" value="Fe-S_Maturation_MIP18"/>
</dbReference>
<keyword evidence="4" id="KW-1185">Reference proteome</keyword>
<evidence type="ECO:0000259" key="2">
    <source>
        <dbReference type="Pfam" id="PF01883"/>
    </source>
</evidence>
<dbReference type="SUPFAM" id="SSF117916">
    <property type="entry name" value="Fe-S cluster assembly (FSCA) domain-like"/>
    <property type="match status" value="1"/>
</dbReference>
<organism evidence="3 4">
    <name type="scientific">Algoriphagus yeomjeoni</name>
    <dbReference type="NCBI Taxonomy" id="291403"/>
    <lineage>
        <taxon>Bacteria</taxon>
        <taxon>Pseudomonadati</taxon>
        <taxon>Bacteroidota</taxon>
        <taxon>Cytophagia</taxon>
        <taxon>Cytophagales</taxon>
        <taxon>Cyclobacteriaceae</taxon>
        <taxon>Algoriphagus</taxon>
    </lineage>
</organism>
<protein>
    <submittedName>
        <fullName evidence="3">FeS assembly SUF system protein</fullName>
    </submittedName>
</protein>
<dbReference type="InterPro" id="IPR034904">
    <property type="entry name" value="FSCA_dom_sf"/>
</dbReference>
<dbReference type="AlphaFoldDB" id="A0A327PB59"/>
<feature type="region of interest" description="Disordered" evidence="1">
    <location>
        <begin position="1"/>
        <end position="21"/>
    </location>
</feature>
<dbReference type="PANTHER" id="PTHR42831">
    <property type="entry name" value="FE-S PROTEIN MATURATION AUXILIARY FACTOR YITW"/>
    <property type="match status" value="1"/>
</dbReference>
<dbReference type="Gene3D" id="3.30.300.130">
    <property type="entry name" value="Fe-S cluster assembly (FSCA)"/>
    <property type="match status" value="1"/>
</dbReference>
<sequence>MPWLFKPSKMPDNMSTESKTETSVGQVENLKEKVIQAIKLVYDPEIPVDVYDLGLIYEITVYPVNNVYVLMTLTSPNCPSAEFIPSEIKDKIQQIQGINNVEIELTFDPPYSQDMMSEAAKLELGFL</sequence>